<proteinExistence type="predicted"/>
<dbReference type="Pfam" id="PF06172">
    <property type="entry name" value="Cupin_5"/>
    <property type="match status" value="1"/>
</dbReference>
<dbReference type="InterPro" id="IPR039935">
    <property type="entry name" value="YML079W-like"/>
</dbReference>
<dbReference type="Proteomes" id="UP000003764">
    <property type="component" value="Unassembled WGS sequence"/>
</dbReference>
<dbReference type="CDD" id="cd06121">
    <property type="entry name" value="cupin_YML079wp"/>
    <property type="match status" value="1"/>
</dbReference>
<dbReference type="InterPro" id="IPR014710">
    <property type="entry name" value="RmlC-like_jellyroll"/>
</dbReference>
<evidence type="ECO:0000313" key="3">
    <source>
        <dbReference type="Proteomes" id="UP000003764"/>
    </source>
</evidence>
<reference evidence="2 3" key="1">
    <citation type="submission" date="2010-04" db="EMBL/GenBank/DDBJ databases">
        <authorList>
            <person name="Muzny D."/>
            <person name="Qin X."/>
            <person name="Deng J."/>
            <person name="Jiang H."/>
            <person name="Liu Y."/>
            <person name="Qu J."/>
            <person name="Song X.-Z."/>
            <person name="Zhang L."/>
            <person name="Thornton R."/>
            <person name="Coyle M."/>
            <person name="Francisco L."/>
            <person name="Jackson L."/>
            <person name="Javaid M."/>
            <person name="Korchina V."/>
            <person name="Kovar C."/>
            <person name="Mata R."/>
            <person name="Mathew T."/>
            <person name="Ngo R."/>
            <person name="Nguyen L."/>
            <person name="Nguyen N."/>
            <person name="Okwuonu G."/>
            <person name="Ongeri F."/>
            <person name="Pham C."/>
            <person name="Simmons D."/>
            <person name="Wilczek-Boney K."/>
            <person name="Hale W."/>
            <person name="Jakkamsetti A."/>
            <person name="Pham P."/>
            <person name="Ruth R."/>
            <person name="San Lucas F."/>
            <person name="Warren J."/>
            <person name="Zhang J."/>
            <person name="Zhao Z."/>
            <person name="Zhou C."/>
            <person name="Zhu D."/>
            <person name="Lee S."/>
            <person name="Bess C."/>
            <person name="Blankenburg K."/>
            <person name="Forbes L."/>
            <person name="Fu Q."/>
            <person name="Gubbala S."/>
            <person name="Hirani K."/>
            <person name="Jayaseelan J.C."/>
            <person name="Lara F."/>
            <person name="Munidasa M."/>
            <person name="Palculict T."/>
            <person name="Patil S."/>
            <person name="Pu L.-L."/>
            <person name="Saada N."/>
            <person name="Tang L."/>
            <person name="Weissenberger G."/>
            <person name="Zhu Y."/>
            <person name="Hemphill L."/>
            <person name="Shang Y."/>
            <person name="Youmans B."/>
            <person name="Ayvaz T."/>
            <person name="Ross M."/>
            <person name="Santibanez J."/>
            <person name="Aqrawi P."/>
            <person name="Gross S."/>
            <person name="Joshi V."/>
            <person name="Fowler G."/>
            <person name="Nazareth L."/>
            <person name="Reid J."/>
            <person name="Worley K."/>
            <person name="Petrosino J."/>
            <person name="Highlander S."/>
            <person name="Gibbs R."/>
            <person name="Gibbs R."/>
        </authorList>
    </citation>
    <scope>NUCLEOTIDE SEQUENCE [LARGE SCALE GENOMIC DNA]</scope>
    <source>
        <strain evidence="2 3">ATCC 11563</strain>
    </source>
</reference>
<gene>
    <name evidence="2" type="ORF">HMPREF0061_0018</name>
</gene>
<evidence type="ECO:0000313" key="2">
    <source>
        <dbReference type="EMBL" id="EFG50637.1"/>
    </source>
</evidence>
<dbReference type="PANTHER" id="PTHR33387:SF3">
    <property type="entry name" value="DUF985 DOMAIN-CONTAINING PROTEIN"/>
    <property type="match status" value="1"/>
</dbReference>
<sequence>MIVLFRTEAFFTLISKKPCKKLTKTILLRQTHTLEVKTMKDKSIWIDQFKMEGHEEGGFFYQVMKSDQRIQLEEQPERALYTSIYFLLTSTNVSRFHRLTADEVWYYHYGSPLTVHMITPEGEYQQITLGTDVENGQVLQAVVPKNTIFGSSVEELDSYSLASCMVSPGFEYDDFELFKRSDLLNQYPDYADIIHRLTLED</sequence>
<dbReference type="EMBL" id="ADNT01000002">
    <property type="protein sequence ID" value="EFG50637.1"/>
    <property type="molecule type" value="Genomic_DNA"/>
</dbReference>
<dbReference type="InterPro" id="IPR009327">
    <property type="entry name" value="Cupin_DUF985"/>
</dbReference>
<comment type="caution">
    <text evidence="2">The sequence shown here is derived from an EMBL/GenBank/DDBJ whole genome shotgun (WGS) entry which is preliminary data.</text>
</comment>
<feature type="domain" description="DUF985" evidence="1">
    <location>
        <begin position="45"/>
        <end position="177"/>
    </location>
</feature>
<accession>A0ABN0ABK4</accession>
<evidence type="ECO:0000259" key="1">
    <source>
        <dbReference type="Pfam" id="PF06172"/>
    </source>
</evidence>
<dbReference type="SUPFAM" id="SSF51182">
    <property type="entry name" value="RmlC-like cupins"/>
    <property type="match status" value="1"/>
</dbReference>
<protein>
    <submittedName>
        <fullName evidence="2">Cupin family protein</fullName>
    </submittedName>
</protein>
<keyword evidence="3" id="KW-1185">Reference proteome</keyword>
<dbReference type="PANTHER" id="PTHR33387">
    <property type="entry name" value="RMLC-LIKE JELLY ROLL FOLD PROTEIN"/>
    <property type="match status" value="1"/>
</dbReference>
<dbReference type="Gene3D" id="2.60.120.10">
    <property type="entry name" value="Jelly Rolls"/>
    <property type="match status" value="1"/>
</dbReference>
<dbReference type="InterPro" id="IPR011051">
    <property type="entry name" value="RmlC_Cupin_sf"/>
</dbReference>
<name>A0ABN0ABK4_AERVM</name>
<organism evidence="2 3">
    <name type="scientific">Aerococcus viridans (strain ATCC 11563 / DSM 20340 / CCUG 4311 / JCM 20461 / NBRC 12219 / NCTC 8251 / M1)</name>
    <dbReference type="NCBI Taxonomy" id="655812"/>
    <lineage>
        <taxon>Bacteria</taxon>
        <taxon>Bacillati</taxon>
        <taxon>Bacillota</taxon>
        <taxon>Bacilli</taxon>
        <taxon>Lactobacillales</taxon>
        <taxon>Aerococcaceae</taxon>
        <taxon>Aerococcus</taxon>
    </lineage>
</organism>